<reference evidence="1 2" key="1">
    <citation type="submission" date="2019-10" db="EMBL/GenBank/DDBJ databases">
        <title>Dictyobacter vulcani sp. nov., within the class Ktedonobacteria, isolated from soil of volcanic Mt. Zao.</title>
        <authorList>
            <person name="Zheng Y."/>
            <person name="Wang C.M."/>
            <person name="Sakai Y."/>
            <person name="Abe K."/>
            <person name="Yokota A."/>
            <person name="Yabe S."/>
        </authorList>
    </citation>
    <scope>NUCLEOTIDE SEQUENCE [LARGE SCALE GENOMIC DNA]</scope>
    <source>
        <strain evidence="1 2">W12</strain>
    </source>
</reference>
<evidence type="ECO:0000313" key="2">
    <source>
        <dbReference type="Proteomes" id="UP000326912"/>
    </source>
</evidence>
<proteinExistence type="predicted"/>
<dbReference type="Gene3D" id="3.40.50.720">
    <property type="entry name" value="NAD(P)-binding Rossmann-like Domain"/>
    <property type="match status" value="1"/>
</dbReference>
<sequence length="74" mass="7965">MVCTDRHLAPRGRLHFVGVVPEAVPVTVFDLIGAQRSIAGSPTGSTVTIAEMLQFATRHKIAPQVEHFSAQQGQ</sequence>
<evidence type="ECO:0000313" key="1">
    <source>
        <dbReference type="EMBL" id="GER90712.1"/>
    </source>
</evidence>
<name>A0A5J4KU46_9CHLR</name>
<accession>A0A5J4KU46</accession>
<dbReference type="EMBL" id="BKZW01000002">
    <property type="protein sequence ID" value="GER90712.1"/>
    <property type="molecule type" value="Genomic_DNA"/>
</dbReference>
<gene>
    <name evidence="1" type="ORF">KDW_48740</name>
</gene>
<keyword evidence="2" id="KW-1185">Reference proteome</keyword>
<dbReference type="SUPFAM" id="SSF51735">
    <property type="entry name" value="NAD(P)-binding Rossmann-fold domains"/>
    <property type="match status" value="1"/>
</dbReference>
<organism evidence="1 2">
    <name type="scientific">Dictyobacter vulcani</name>
    <dbReference type="NCBI Taxonomy" id="2607529"/>
    <lineage>
        <taxon>Bacteria</taxon>
        <taxon>Bacillati</taxon>
        <taxon>Chloroflexota</taxon>
        <taxon>Ktedonobacteria</taxon>
        <taxon>Ktedonobacterales</taxon>
        <taxon>Dictyobacteraceae</taxon>
        <taxon>Dictyobacter</taxon>
    </lineage>
</organism>
<dbReference type="Proteomes" id="UP000326912">
    <property type="component" value="Unassembled WGS sequence"/>
</dbReference>
<dbReference type="AlphaFoldDB" id="A0A5J4KU46"/>
<protein>
    <submittedName>
        <fullName evidence="1">Uncharacterized protein</fullName>
    </submittedName>
</protein>
<dbReference type="InterPro" id="IPR036291">
    <property type="entry name" value="NAD(P)-bd_dom_sf"/>
</dbReference>
<comment type="caution">
    <text evidence="1">The sequence shown here is derived from an EMBL/GenBank/DDBJ whole genome shotgun (WGS) entry which is preliminary data.</text>
</comment>